<comment type="caution">
    <text evidence="1">The sequence shown here is derived from an EMBL/GenBank/DDBJ whole genome shotgun (WGS) entry which is preliminary data.</text>
</comment>
<dbReference type="InterPro" id="IPR009799">
    <property type="entry name" value="EthD_dom"/>
</dbReference>
<dbReference type="Gene3D" id="3.30.70.100">
    <property type="match status" value="1"/>
</dbReference>
<dbReference type="Proteomes" id="UP001501588">
    <property type="component" value="Unassembled WGS sequence"/>
</dbReference>
<dbReference type="RefSeq" id="WP_343897207.1">
    <property type="nucleotide sequence ID" value="NZ_BAAAFZ010000065.1"/>
</dbReference>
<dbReference type="PANTHER" id="PTHR40260">
    <property type="entry name" value="BLR8190 PROTEIN"/>
    <property type="match status" value="1"/>
</dbReference>
<proteinExistence type="predicted"/>
<accession>A0ABP3R0S0</accession>
<organism evidence="1 2">
    <name type="scientific">Craurococcus roseus</name>
    <dbReference type="NCBI Taxonomy" id="77585"/>
    <lineage>
        <taxon>Bacteria</taxon>
        <taxon>Pseudomonadati</taxon>
        <taxon>Pseudomonadota</taxon>
        <taxon>Alphaproteobacteria</taxon>
        <taxon>Acetobacterales</taxon>
        <taxon>Acetobacteraceae</taxon>
        <taxon>Craurococcus</taxon>
    </lineage>
</organism>
<gene>
    <name evidence="1" type="ORF">GCM10009416_40390</name>
</gene>
<sequence length="103" mass="11308">MVLVSVLYPNQPGSRFDERYYLDKHIPLVRQRWEPMGLTDLRLLRGVGTPDGGPAPFRVMALLSFESAEALQKAGAAHGSEVFGDIPNFTDVQPVAQVNEALA</sequence>
<name>A0ABP3R0S0_9PROT</name>
<protein>
    <submittedName>
        <fullName evidence="1">EthD family reductase</fullName>
    </submittedName>
</protein>
<reference evidence="2" key="1">
    <citation type="journal article" date="2019" name="Int. J. Syst. Evol. Microbiol.">
        <title>The Global Catalogue of Microorganisms (GCM) 10K type strain sequencing project: providing services to taxonomists for standard genome sequencing and annotation.</title>
        <authorList>
            <consortium name="The Broad Institute Genomics Platform"/>
            <consortium name="The Broad Institute Genome Sequencing Center for Infectious Disease"/>
            <person name="Wu L."/>
            <person name="Ma J."/>
        </authorList>
    </citation>
    <scope>NUCLEOTIDE SEQUENCE [LARGE SCALE GENOMIC DNA]</scope>
    <source>
        <strain evidence="2">JCM 9933</strain>
    </source>
</reference>
<keyword evidence="2" id="KW-1185">Reference proteome</keyword>
<evidence type="ECO:0000313" key="2">
    <source>
        <dbReference type="Proteomes" id="UP001501588"/>
    </source>
</evidence>
<dbReference type="SUPFAM" id="SSF54909">
    <property type="entry name" value="Dimeric alpha+beta barrel"/>
    <property type="match status" value="1"/>
</dbReference>
<dbReference type="NCBIfam" id="TIGR02118">
    <property type="entry name" value="EthD family reductase"/>
    <property type="match status" value="1"/>
</dbReference>
<evidence type="ECO:0000313" key="1">
    <source>
        <dbReference type="EMBL" id="GAA0598081.1"/>
    </source>
</evidence>
<dbReference type="InterPro" id="IPR011008">
    <property type="entry name" value="Dimeric_a/b-barrel"/>
</dbReference>
<dbReference type="EMBL" id="BAAAFZ010000065">
    <property type="protein sequence ID" value="GAA0598081.1"/>
    <property type="molecule type" value="Genomic_DNA"/>
</dbReference>
<dbReference type="PANTHER" id="PTHR40260:SF2">
    <property type="entry name" value="BLR8190 PROTEIN"/>
    <property type="match status" value="1"/>
</dbReference>